<dbReference type="STRING" id="1294263.JCM21531_1475"/>
<feature type="domain" description="NodB homology" evidence="1">
    <location>
        <begin position="123"/>
        <end position="214"/>
    </location>
</feature>
<dbReference type="InterPro" id="IPR002509">
    <property type="entry name" value="NODB_dom"/>
</dbReference>
<dbReference type="InterPro" id="IPR050248">
    <property type="entry name" value="Polysacc_deacetylase_ArnD"/>
</dbReference>
<dbReference type="GO" id="GO:0016810">
    <property type="term" value="F:hydrolase activity, acting on carbon-nitrogen (but not peptide) bonds"/>
    <property type="evidence" value="ECO:0007669"/>
    <property type="project" value="InterPro"/>
</dbReference>
<proteinExistence type="predicted"/>
<evidence type="ECO:0000313" key="2">
    <source>
        <dbReference type="EMBL" id="GAE88057.1"/>
    </source>
</evidence>
<accession>W4V4J0</accession>
<dbReference type="SUPFAM" id="SSF88713">
    <property type="entry name" value="Glycoside hydrolase/deacetylase"/>
    <property type="match status" value="1"/>
</dbReference>
<dbReference type="GO" id="GO:0005975">
    <property type="term" value="P:carbohydrate metabolic process"/>
    <property type="evidence" value="ECO:0007669"/>
    <property type="project" value="InterPro"/>
</dbReference>
<dbReference type="EMBL" id="BAVR01000013">
    <property type="protein sequence ID" value="GAE88057.1"/>
    <property type="molecule type" value="Genomic_DNA"/>
</dbReference>
<dbReference type="AlphaFoldDB" id="W4V4J0"/>
<dbReference type="Proteomes" id="UP000019109">
    <property type="component" value="Unassembled WGS sequence"/>
</dbReference>
<organism evidence="2 3">
    <name type="scientific">Acetivibrio straminisolvens JCM 21531</name>
    <dbReference type="NCBI Taxonomy" id="1294263"/>
    <lineage>
        <taxon>Bacteria</taxon>
        <taxon>Bacillati</taxon>
        <taxon>Bacillota</taxon>
        <taxon>Clostridia</taxon>
        <taxon>Eubacteriales</taxon>
        <taxon>Oscillospiraceae</taxon>
        <taxon>Acetivibrio</taxon>
    </lineage>
</organism>
<dbReference type="PROSITE" id="PS51677">
    <property type="entry name" value="NODB"/>
    <property type="match status" value="1"/>
</dbReference>
<protein>
    <submittedName>
        <fullName evidence="2">Polysaccharide deacetylase</fullName>
    </submittedName>
</protein>
<evidence type="ECO:0000259" key="1">
    <source>
        <dbReference type="PROSITE" id="PS51677"/>
    </source>
</evidence>
<dbReference type="PANTHER" id="PTHR10587">
    <property type="entry name" value="GLYCOSYL TRANSFERASE-RELATED"/>
    <property type="match status" value="1"/>
</dbReference>
<dbReference type="GO" id="GO:0016020">
    <property type="term" value="C:membrane"/>
    <property type="evidence" value="ECO:0007669"/>
    <property type="project" value="TreeGrafter"/>
</dbReference>
<dbReference type="PANTHER" id="PTHR10587:SF78">
    <property type="entry name" value="PEPTIDOGLYCAN-N-ACETYLMURAMIC ACID DEACETYLASE PDAA"/>
    <property type="match status" value="1"/>
</dbReference>
<name>W4V4J0_9FIRM</name>
<dbReference type="Pfam" id="PF01522">
    <property type="entry name" value="Polysacc_deac_1"/>
    <property type="match status" value="1"/>
</dbReference>
<evidence type="ECO:0000313" key="3">
    <source>
        <dbReference type="Proteomes" id="UP000019109"/>
    </source>
</evidence>
<comment type="caution">
    <text evidence="2">The sequence shown here is derived from an EMBL/GenBank/DDBJ whole genome shotgun (WGS) entry which is preliminary data.</text>
</comment>
<dbReference type="InterPro" id="IPR011330">
    <property type="entry name" value="Glyco_hydro/deAcase_b/a-brl"/>
</dbReference>
<keyword evidence="3" id="KW-1185">Reference proteome</keyword>
<gene>
    <name evidence="2" type="ORF">JCM21531_1475</name>
</gene>
<reference evidence="2" key="1">
    <citation type="journal article" date="2014" name="Genome Announc.">
        <title>Draft Genome Sequence of Clostridium straminisolvens Strain JCM 21531T, Isolated from a Cellulose-Degrading Bacterial Community.</title>
        <authorList>
            <person name="Yuki M."/>
            <person name="Oshima K."/>
            <person name="Suda W."/>
            <person name="Sakamoto M."/>
            <person name="Kitamura K."/>
            <person name="Iida T."/>
            <person name="Hattori M."/>
            <person name="Ohkuma M."/>
        </authorList>
    </citation>
    <scope>NUCLEOTIDE SEQUENCE [LARGE SCALE GENOMIC DNA]</scope>
    <source>
        <strain evidence="2">JCM 21531</strain>
    </source>
</reference>
<sequence>MKKGVIVIVIAVCLLLAIRFLPGGEQENLELPDMGGVYSVSLNNLDFSTEITGMLSDGVIDEVPYEEYEDVFAEALPVSGYSNKVLRWGIARRGYDKIPDADPGAPELLAKYGGVYLGDTSKKVIYLTFDEGYENGYTPKILDVLRDNNVKAVFFITGPYLNEHQDLVRRMVEEGHVVGNHTVHHPVFPAFRIKNLRRKSWGLTEPFMKNSVST</sequence>
<dbReference type="Gene3D" id="3.20.20.370">
    <property type="entry name" value="Glycoside hydrolase/deacetylase"/>
    <property type="match status" value="1"/>
</dbReference>